<evidence type="ECO:0000256" key="11">
    <source>
        <dbReference type="ARBA" id="ARBA00023125"/>
    </source>
</evidence>
<keyword evidence="14" id="KW-0539">Nucleus</keyword>
<organism evidence="17 18">
    <name type="scientific">Asterophora parasitica</name>
    <dbReference type="NCBI Taxonomy" id="117018"/>
    <lineage>
        <taxon>Eukaryota</taxon>
        <taxon>Fungi</taxon>
        <taxon>Dikarya</taxon>
        <taxon>Basidiomycota</taxon>
        <taxon>Agaricomycotina</taxon>
        <taxon>Agaricomycetes</taxon>
        <taxon>Agaricomycetidae</taxon>
        <taxon>Agaricales</taxon>
        <taxon>Tricholomatineae</taxon>
        <taxon>Lyophyllaceae</taxon>
        <taxon>Asterophora</taxon>
    </lineage>
</organism>
<dbReference type="SUPFAM" id="SSF53300">
    <property type="entry name" value="vWA-like"/>
    <property type="match status" value="1"/>
</dbReference>
<feature type="non-terminal residue" evidence="17">
    <location>
        <position position="1"/>
    </location>
</feature>
<feature type="domain" description="Ku70/Ku80 N-terminal alpha/beta" evidence="16">
    <location>
        <begin position="3"/>
        <end position="68"/>
    </location>
</feature>
<dbReference type="InterPro" id="IPR016194">
    <property type="entry name" value="SPOC-like_C_dom_sf"/>
</dbReference>
<evidence type="ECO:0000256" key="8">
    <source>
        <dbReference type="ARBA" id="ARBA00022806"/>
    </source>
</evidence>
<dbReference type="InterPro" id="IPR006164">
    <property type="entry name" value="DNA_bd_Ku70/Ku80"/>
</dbReference>
<evidence type="ECO:0000256" key="3">
    <source>
        <dbReference type="ARBA" id="ARBA00012551"/>
    </source>
</evidence>
<protein>
    <recommendedName>
        <fullName evidence="3">DNA helicase</fullName>
        <ecNumber evidence="3">3.6.4.12</ecNumber>
    </recommendedName>
</protein>
<keyword evidence="11" id="KW-0238">DNA-binding</keyword>
<keyword evidence="12" id="KW-0233">DNA recombination</keyword>
<dbReference type="GO" id="GO:0043564">
    <property type="term" value="C:Ku70:Ku80 complex"/>
    <property type="evidence" value="ECO:0007669"/>
    <property type="project" value="TreeGrafter"/>
</dbReference>
<keyword evidence="9" id="KW-0067">ATP-binding</keyword>
<keyword evidence="4" id="KW-0158">Chromosome</keyword>
<evidence type="ECO:0000259" key="15">
    <source>
        <dbReference type="Pfam" id="PF02735"/>
    </source>
</evidence>
<sequence>APKTATKRVFLITDEDNPHSGPGSHQLITSARTLLIDLTQAGVTVEPFFISTPEKPFDVSKFYSSVLLPTNLLDEDEIDSSDPSILPESISISRIEDLLAQMRFHEVPKRAHFSIPFKLAEGLTIGIKGYGLVTEQKKGTYKYFYDLGDRMEVAEVRTVYVDQATEAEIEKTKMVYGMELGASAAENDEDEDESMDSNVRIVKSGKRPFYTADDIRSFRTLGLEPGIKLLGFKDRDQLAFEDNVKHSQFIYPDEL</sequence>
<evidence type="ECO:0000256" key="13">
    <source>
        <dbReference type="ARBA" id="ARBA00023204"/>
    </source>
</evidence>
<reference evidence="17" key="2">
    <citation type="submission" date="2021-10" db="EMBL/GenBank/DDBJ databases">
        <title>Phylogenomics reveals ancestral predisposition of the termite-cultivated fungus Termitomyces towards a domesticated lifestyle.</title>
        <authorList>
            <person name="Auxier B."/>
            <person name="Grum-Grzhimaylo A."/>
            <person name="Cardenas M.E."/>
            <person name="Lodge J.D."/>
            <person name="Laessoe T."/>
            <person name="Pedersen O."/>
            <person name="Smith M.E."/>
            <person name="Kuyper T.W."/>
            <person name="Franco-Molano E.A."/>
            <person name="Baroni T.J."/>
            <person name="Aanen D.K."/>
        </authorList>
    </citation>
    <scope>NUCLEOTIDE SEQUENCE</scope>
    <source>
        <strain evidence="17">AP01</strain>
        <tissue evidence="17">Mycelium</tissue>
    </source>
</reference>
<dbReference type="GO" id="GO:0006310">
    <property type="term" value="P:DNA recombination"/>
    <property type="evidence" value="ECO:0007669"/>
    <property type="project" value="UniProtKB-KW"/>
</dbReference>
<keyword evidence="18" id="KW-1185">Reference proteome</keyword>
<evidence type="ECO:0000313" key="17">
    <source>
        <dbReference type="EMBL" id="KAG5639161.1"/>
    </source>
</evidence>
<dbReference type="PANTHER" id="PTHR12604:SF2">
    <property type="entry name" value="X-RAY REPAIR CROSS-COMPLEMENTING PROTEIN 6"/>
    <property type="match status" value="1"/>
</dbReference>
<evidence type="ECO:0000256" key="7">
    <source>
        <dbReference type="ARBA" id="ARBA00022801"/>
    </source>
</evidence>
<dbReference type="GO" id="GO:0042162">
    <property type="term" value="F:telomeric DNA binding"/>
    <property type="evidence" value="ECO:0007669"/>
    <property type="project" value="TreeGrafter"/>
</dbReference>
<accession>A0A9P7K5L4</accession>
<keyword evidence="10" id="KW-0779">Telomere</keyword>
<dbReference type="Proteomes" id="UP000775547">
    <property type="component" value="Unassembled WGS sequence"/>
</dbReference>
<comment type="subcellular location">
    <subcellularLocation>
        <location evidence="2">Chromosome</location>
        <location evidence="2">Telomere</location>
    </subcellularLocation>
    <subcellularLocation>
        <location evidence="1">Nucleus</location>
    </subcellularLocation>
</comment>
<dbReference type="InterPro" id="IPR036465">
    <property type="entry name" value="vWFA_dom_sf"/>
</dbReference>
<evidence type="ECO:0000259" key="16">
    <source>
        <dbReference type="Pfam" id="PF03731"/>
    </source>
</evidence>
<evidence type="ECO:0000256" key="2">
    <source>
        <dbReference type="ARBA" id="ARBA00004574"/>
    </source>
</evidence>
<evidence type="ECO:0000256" key="1">
    <source>
        <dbReference type="ARBA" id="ARBA00004123"/>
    </source>
</evidence>
<dbReference type="Gene3D" id="2.40.290.10">
    <property type="match status" value="1"/>
</dbReference>
<name>A0A9P7K5L4_9AGAR</name>
<dbReference type="SUPFAM" id="SSF100939">
    <property type="entry name" value="SPOC domain-like"/>
    <property type="match status" value="1"/>
</dbReference>
<keyword evidence="5" id="KW-0547">Nucleotide-binding</keyword>
<dbReference type="Gene3D" id="3.40.50.410">
    <property type="entry name" value="von Willebrand factor, type A domain"/>
    <property type="match status" value="1"/>
</dbReference>
<dbReference type="Pfam" id="PF03731">
    <property type="entry name" value="Ku_N"/>
    <property type="match status" value="1"/>
</dbReference>
<proteinExistence type="predicted"/>
<dbReference type="GO" id="GO:0000781">
    <property type="term" value="C:chromosome, telomeric region"/>
    <property type="evidence" value="ECO:0007669"/>
    <property type="project" value="UniProtKB-SubCell"/>
</dbReference>
<feature type="domain" description="Ku" evidence="15">
    <location>
        <begin position="122"/>
        <end position="254"/>
    </location>
</feature>
<evidence type="ECO:0000256" key="12">
    <source>
        <dbReference type="ARBA" id="ARBA00023172"/>
    </source>
</evidence>
<dbReference type="OrthoDB" id="761538at2759"/>
<keyword evidence="8" id="KW-0347">Helicase</keyword>
<dbReference type="EC" id="3.6.4.12" evidence="3"/>
<evidence type="ECO:0000256" key="5">
    <source>
        <dbReference type="ARBA" id="ARBA00022741"/>
    </source>
</evidence>
<reference evidence="17" key="1">
    <citation type="submission" date="2020-07" db="EMBL/GenBank/DDBJ databases">
        <authorList>
            <person name="Nieuwenhuis M."/>
            <person name="Van De Peppel L.J.J."/>
        </authorList>
    </citation>
    <scope>NUCLEOTIDE SEQUENCE</scope>
    <source>
        <strain evidence="17">AP01</strain>
        <tissue evidence="17">Mycelium</tissue>
    </source>
</reference>
<evidence type="ECO:0000313" key="18">
    <source>
        <dbReference type="Proteomes" id="UP000775547"/>
    </source>
</evidence>
<keyword evidence="6" id="KW-0227">DNA damage</keyword>
<dbReference type="GO" id="GO:0016787">
    <property type="term" value="F:hydrolase activity"/>
    <property type="evidence" value="ECO:0007669"/>
    <property type="project" value="UniProtKB-KW"/>
</dbReference>
<dbReference type="GO" id="GO:0003690">
    <property type="term" value="F:double-stranded DNA binding"/>
    <property type="evidence" value="ECO:0007669"/>
    <property type="project" value="TreeGrafter"/>
</dbReference>
<dbReference type="GO" id="GO:0005524">
    <property type="term" value="F:ATP binding"/>
    <property type="evidence" value="ECO:0007669"/>
    <property type="project" value="UniProtKB-KW"/>
</dbReference>
<dbReference type="GO" id="GO:0006303">
    <property type="term" value="P:double-strand break repair via nonhomologous end joining"/>
    <property type="evidence" value="ECO:0007669"/>
    <property type="project" value="InterPro"/>
</dbReference>
<keyword evidence="7" id="KW-0378">Hydrolase</keyword>
<keyword evidence="13" id="KW-0234">DNA repair</keyword>
<evidence type="ECO:0000256" key="4">
    <source>
        <dbReference type="ARBA" id="ARBA00022454"/>
    </source>
</evidence>
<evidence type="ECO:0000256" key="9">
    <source>
        <dbReference type="ARBA" id="ARBA00022840"/>
    </source>
</evidence>
<evidence type="ECO:0000256" key="6">
    <source>
        <dbReference type="ARBA" id="ARBA00022763"/>
    </source>
</evidence>
<feature type="non-terminal residue" evidence="17">
    <location>
        <position position="255"/>
    </location>
</feature>
<dbReference type="PANTHER" id="PTHR12604">
    <property type="entry name" value="KU AUTOANTIGEN DNA HELICASE"/>
    <property type="match status" value="1"/>
</dbReference>
<comment type="caution">
    <text evidence="17">The sequence shown here is derived from an EMBL/GenBank/DDBJ whole genome shotgun (WGS) entry which is preliminary data.</text>
</comment>
<gene>
    <name evidence="17" type="ORF">DXG03_003839</name>
</gene>
<dbReference type="GO" id="GO:0003678">
    <property type="term" value="F:DNA helicase activity"/>
    <property type="evidence" value="ECO:0007669"/>
    <property type="project" value="UniProtKB-EC"/>
</dbReference>
<evidence type="ECO:0000256" key="14">
    <source>
        <dbReference type="ARBA" id="ARBA00023242"/>
    </source>
</evidence>
<dbReference type="EMBL" id="JABCKV010002270">
    <property type="protein sequence ID" value="KAG5639161.1"/>
    <property type="molecule type" value="Genomic_DNA"/>
</dbReference>
<dbReference type="Pfam" id="PF02735">
    <property type="entry name" value="Ku"/>
    <property type="match status" value="1"/>
</dbReference>
<dbReference type="AlphaFoldDB" id="A0A9P7K5L4"/>
<dbReference type="GO" id="GO:0000723">
    <property type="term" value="P:telomere maintenance"/>
    <property type="evidence" value="ECO:0007669"/>
    <property type="project" value="TreeGrafter"/>
</dbReference>
<dbReference type="InterPro" id="IPR005161">
    <property type="entry name" value="Ku_N"/>
</dbReference>
<evidence type="ECO:0000256" key="10">
    <source>
        <dbReference type="ARBA" id="ARBA00022895"/>
    </source>
</evidence>